<gene>
    <name evidence="1" type="ORF">DPMN_186504</name>
</gene>
<accession>A0A9D4DPR5</accession>
<evidence type="ECO:0000313" key="1">
    <source>
        <dbReference type="EMBL" id="KAH3751897.1"/>
    </source>
</evidence>
<organism evidence="1 2">
    <name type="scientific">Dreissena polymorpha</name>
    <name type="common">Zebra mussel</name>
    <name type="synonym">Mytilus polymorpha</name>
    <dbReference type="NCBI Taxonomy" id="45954"/>
    <lineage>
        <taxon>Eukaryota</taxon>
        <taxon>Metazoa</taxon>
        <taxon>Spiralia</taxon>
        <taxon>Lophotrochozoa</taxon>
        <taxon>Mollusca</taxon>
        <taxon>Bivalvia</taxon>
        <taxon>Autobranchia</taxon>
        <taxon>Heteroconchia</taxon>
        <taxon>Euheterodonta</taxon>
        <taxon>Imparidentia</taxon>
        <taxon>Neoheterodontei</taxon>
        <taxon>Myida</taxon>
        <taxon>Dreissenoidea</taxon>
        <taxon>Dreissenidae</taxon>
        <taxon>Dreissena</taxon>
    </lineage>
</organism>
<name>A0A9D4DPR5_DREPO</name>
<protein>
    <submittedName>
        <fullName evidence="1">Uncharacterized protein</fullName>
    </submittedName>
</protein>
<dbReference type="Proteomes" id="UP000828390">
    <property type="component" value="Unassembled WGS sequence"/>
</dbReference>
<proteinExistence type="predicted"/>
<dbReference type="EMBL" id="JAIWYP010000010">
    <property type="protein sequence ID" value="KAH3751897.1"/>
    <property type="molecule type" value="Genomic_DNA"/>
</dbReference>
<reference evidence="1" key="1">
    <citation type="journal article" date="2019" name="bioRxiv">
        <title>The Genome of the Zebra Mussel, Dreissena polymorpha: A Resource for Invasive Species Research.</title>
        <authorList>
            <person name="McCartney M.A."/>
            <person name="Auch B."/>
            <person name="Kono T."/>
            <person name="Mallez S."/>
            <person name="Zhang Y."/>
            <person name="Obille A."/>
            <person name="Becker A."/>
            <person name="Abrahante J.E."/>
            <person name="Garbe J."/>
            <person name="Badalamenti J.P."/>
            <person name="Herman A."/>
            <person name="Mangelson H."/>
            <person name="Liachko I."/>
            <person name="Sullivan S."/>
            <person name="Sone E.D."/>
            <person name="Koren S."/>
            <person name="Silverstein K.A.T."/>
            <person name="Beckman K.B."/>
            <person name="Gohl D.M."/>
        </authorList>
    </citation>
    <scope>NUCLEOTIDE SEQUENCE</scope>
    <source>
        <strain evidence="1">Duluth1</strain>
        <tissue evidence="1">Whole animal</tissue>
    </source>
</reference>
<evidence type="ECO:0000313" key="2">
    <source>
        <dbReference type="Proteomes" id="UP000828390"/>
    </source>
</evidence>
<sequence length="133" mass="15301">MFRIVALPKSATKYRIPSNTSIAKNCTAEPCPITRRPRGSSVRNRKLMEPLVHMSKASDTSNIEFPDLQLPQRYKIMDISREFDREQHESCKKLINRLTCLWFVVAEVRRVVPQLQLPLFQSIFVASGISNVL</sequence>
<comment type="caution">
    <text evidence="1">The sequence shown here is derived from an EMBL/GenBank/DDBJ whole genome shotgun (WGS) entry which is preliminary data.</text>
</comment>
<reference evidence="1" key="2">
    <citation type="submission" date="2020-11" db="EMBL/GenBank/DDBJ databases">
        <authorList>
            <person name="McCartney M.A."/>
            <person name="Auch B."/>
            <person name="Kono T."/>
            <person name="Mallez S."/>
            <person name="Becker A."/>
            <person name="Gohl D.M."/>
            <person name="Silverstein K.A.T."/>
            <person name="Koren S."/>
            <person name="Bechman K.B."/>
            <person name="Herman A."/>
            <person name="Abrahante J.E."/>
            <person name="Garbe J."/>
        </authorList>
    </citation>
    <scope>NUCLEOTIDE SEQUENCE</scope>
    <source>
        <strain evidence="1">Duluth1</strain>
        <tissue evidence="1">Whole animal</tissue>
    </source>
</reference>
<keyword evidence="2" id="KW-1185">Reference proteome</keyword>
<dbReference type="AlphaFoldDB" id="A0A9D4DPR5"/>